<protein>
    <submittedName>
        <fullName evidence="2">Uncharacterized protein</fullName>
    </submittedName>
</protein>
<evidence type="ECO:0000313" key="2">
    <source>
        <dbReference type="EMBL" id="PGH23541.1"/>
    </source>
</evidence>
<organism evidence="2 3">
    <name type="scientific">Polytolypa hystricis (strain UAMH7299)</name>
    <dbReference type="NCBI Taxonomy" id="1447883"/>
    <lineage>
        <taxon>Eukaryota</taxon>
        <taxon>Fungi</taxon>
        <taxon>Dikarya</taxon>
        <taxon>Ascomycota</taxon>
        <taxon>Pezizomycotina</taxon>
        <taxon>Eurotiomycetes</taxon>
        <taxon>Eurotiomycetidae</taxon>
        <taxon>Onygenales</taxon>
        <taxon>Onygenales incertae sedis</taxon>
        <taxon>Polytolypa</taxon>
    </lineage>
</organism>
<evidence type="ECO:0000313" key="3">
    <source>
        <dbReference type="Proteomes" id="UP000224634"/>
    </source>
</evidence>
<name>A0A2B7YR55_POLH7</name>
<reference evidence="2 3" key="1">
    <citation type="submission" date="2017-10" db="EMBL/GenBank/DDBJ databases">
        <title>Comparative genomics in systemic dimorphic fungi from Ajellomycetaceae.</title>
        <authorList>
            <person name="Munoz J.F."/>
            <person name="Mcewen J.G."/>
            <person name="Clay O.K."/>
            <person name="Cuomo C.A."/>
        </authorList>
    </citation>
    <scope>NUCLEOTIDE SEQUENCE [LARGE SCALE GENOMIC DNA]</scope>
    <source>
        <strain evidence="2 3">UAMH7299</strain>
    </source>
</reference>
<dbReference type="EMBL" id="PDNA01000022">
    <property type="protein sequence ID" value="PGH23541.1"/>
    <property type="molecule type" value="Genomic_DNA"/>
</dbReference>
<sequence>MALVLANSSPAIHECQFSGEACSTESTHYRKVISHIFGRNKRCTVSIPDYVWIYYCRKHYQRARYRTGEWPFRQCDLAADTIRNMRAWGGVEDFKLQLRRRETKRASVEPEQAAPLAITAPRIYSAIMPPLEDDRPIHNAPAHKPGSPTAINEAEHSMPVVKLEGRDSGYESIEETEHPVAPDAHTDTPNELTPVDGADHDMAFVKEETPDSDAATLVEAEHSASAFTPINGTGHSMTLPNPEETDSGDETIDEAERTPAPSTRKPAELLKKRSPTIKARPVPEWLHEHLGNKKSFNEILSLLQDLKAYLQIVSDRGEHPHFPDIEILPNLRRTGRPGRVSKVTARGAIAKVEHKKKKKSRRCCL</sequence>
<dbReference type="Proteomes" id="UP000224634">
    <property type="component" value="Unassembled WGS sequence"/>
</dbReference>
<proteinExistence type="predicted"/>
<dbReference type="AlphaFoldDB" id="A0A2B7YR55"/>
<evidence type="ECO:0000256" key="1">
    <source>
        <dbReference type="SAM" id="MobiDB-lite"/>
    </source>
</evidence>
<feature type="region of interest" description="Disordered" evidence="1">
    <location>
        <begin position="130"/>
        <end position="154"/>
    </location>
</feature>
<dbReference type="OrthoDB" id="4161595at2759"/>
<feature type="region of interest" description="Disordered" evidence="1">
    <location>
        <begin position="227"/>
        <end position="268"/>
    </location>
</feature>
<feature type="compositionally biased region" description="Acidic residues" evidence="1">
    <location>
        <begin position="243"/>
        <end position="253"/>
    </location>
</feature>
<keyword evidence="3" id="KW-1185">Reference proteome</keyword>
<accession>A0A2B7YR55</accession>
<dbReference type="STRING" id="1447883.A0A2B7YR55"/>
<comment type="caution">
    <text evidence="2">The sequence shown here is derived from an EMBL/GenBank/DDBJ whole genome shotgun (WGS) entry which is preliminary data.</text>
</comment>
<feature type="compositionally biased region" description="Polar residues" evidence="1">
    <location>
        <begin position="227"/>
        <end position="239"/>
    </location>
</feature>
<gene>
    <name evidence="2" type="ORF">AJ80_02321</name>
</gene>